<dbReference type="Proteomes" id="UP001583186">
    <property type="component" value="Unassembled WGS sequence"/>
</dbReference>
<reference evidence="4 5" key="1">
    <citation type="journal article" date="2024" name="IMA Fungus">
        <title>IMA Genome - F19 : A genome assembly and annotation guide to empower mycologists, including annotated draft genome sequences of Ceratocystis pirilliformis, Diaporthe australafricana, Fusarium ophioides, Paecilomyces lecythidis, and Sporothrix stenoceras.</title>
        <authorList>
            <person name="Aylward J."/>
            <person name="Wilson A.M."/>
            <person name="Visagie C.M."/>
            <person name="Spraker J."/>
            <person name="Barnes I."/>
            <person name="Buitendag C."/>
            <person name="Ceriani C."/>
            <person name="Del Mar Angel L."/>
            <person name="du Plessis D."/>
            <person name="Fuchs T."/>
            <person name="Gasser K."/>
            <person name="Kramer D."/>
            <person name="Li W."/>
            <person name="Munsamy K."/>
            <person name="Piso A."/>
            <person name="Price J.L."/>
            <person name="Sonnekus B."/>
            <person name="Thomas C."/>
            <person name="van der Nest A."/>
            <person name="van Dijk A."/>
            <person name="van Heerden A."/>
            <person name="van Vuuren N."/>
            <person name="Yilmaz N."/>
            <person name="Duong T.A."/>
            <person name="van der Merwe N.A."/>
            <person name="Wingfield M.J."/>
            <person name="Wingfield B.D."/>
        </authorList>
    </citation>
    <scope>NUCLEOTIDE SEQUENCE [LARGE SCALE GENOMIC DNA]</scope>
    <source>
        <strain evidence="4 5">CMW 5346</strain>
    </source>
</reference>
<gene>
    <name evidence="4" type="ORF">Sste5346_003857</name>
</gene>
<evidence type="ECO:0000313" key="5">
    <source>
        <dbReference type="Proteomes" id="UP001583186"/>
    </source>
</evidence>
<dbReference type="Gene3D" id="3.40.50.300">
    <property type="entry name" value="P-loop containing nucleotide triphosphate hydrolases"/>
    <property type="match status" value="1"/>
</dbReference>
<proteinExistence type="predicted"/>
<protein>
    <recommendedName>
        <fullName evidence="3">Nephrocystin 3-like N-terminal domain-containing protein</fullName>
    </recommendedName>
</protein>
<accession>A0ABR3ZBF2</accession>
<dbReference type="PANTHER" id="PTHR10039">
    <property type="entry name" value="AMELOGENIN"/>
    <property type="match status" value="1"/>
</dbReference>
<evidence type="ECO:0000259" key="3">
    <source>
        <dbReference type="Pfam" id="PF24883"/>
    </source>
</evidence>
<keyword evidence="1" id="KW-0677">Repeat</keyword>
<dbReference type="Gene3D" id="1.25.40.10">
    <property type="entry name" value="Tetratricopeptide repeat domain"/>
    <property type="match status" value="1"/>
</dbReference>
<dbReference type="InterPro" id="IPR011990">
    <property type="entry name" value="TPR-like_helical_dom_sf"/>
</dbReference>
<dbReference type="PANTHER" id="PTHR10039:SF9">
    <property type="entry name" value="NACHT DOMAIN PROTEIN (AFU_ORTHOLOGUE AFUA_2G01760)"/>
    <property type="match status" value="1"/>
</dbReference>
<comment type="caution">
    <text evidence="4">The sequence shown here is derived from an EMBL/GenBank/DDBJ whole genome shotgun (WGS) entry which is preliminary data.</text>
</comment>
<dbReference type="Pfam" id="PF24883">
    <property type="entry name" value="NPHP3_N"/>
    <property type="match status" value="1"/>
</dbReference>
<name>A0ABR3ZBF2_9PEZI</name>
<feature type="domain" description="Nephrocystin 3-like N-terminal" evidence="3">
    <location>
        <begin position="423"/>
        <end position="602"/>
    </location>
</feature>
<feature type="region of interest" description="Disordered" evidence="2">
    <location>
        <begin position="1"/>
        <end position="45"/>
    </location>
</feature>
<dbReference type="SUPFAM" id="SSF48452">
    <property type="entry name" value="TPR-like"/>
    <property type="match status" value="1"/>
</dbReference>
<sequence>MLTLIEIKNKRRSTASSSSVEAPSVQEAYDTPTASPSKSVKSKVSAVSLSNTPEHPIFINFTQQSSQQAAPTLLEKVPDTKITQNIQEVQTVEPEKETMAAVPVGIMKTLPPVAVKGPQAVAVKENGRVTVSEFPVDEEESSSSEDKTIVRKGTTVTTTTTEVSSSGTLTRTTTNGSLHPESRVSEVVQYVKGLFSKLGDYEVNMLRQADLESYLRYIADERLIHMPRKGSDWDRVLRTAQFFGLQIWRFGEKVGKFAPESREAAGSALASCTLLLEIGHSQAPALLPAFMTLYELGLLVSQITQIPGIFESTKEIKASISNLYSELVGLAGCISVHYRNHIFNLGPQHQTVTLNLNDLFGGDIDSIWASKTALYDRIWSQSLGKKHFPLTLAELRHRLNPESEAFRHALYAELAEDLERAEDTCEWVKSDLVEYLQSNEKILIVTGAPGSGKTVLADWIEERLQRPLNNTTYSVLLYTFPSDDSEDATVVSFLKGVLFQLLERSVGNVQLYETLVTAFVNEEIHIRSHGRGHKGSDFERALWKALQIGLNTFKKSEEPIVLLIDGFEQAAGGSQSAITAFFKSLQDNVFSVKNVRTITFSRYEHKLGSGIRHVAISEQDVAHDIRSFLRQTFSRSTLFMELPPAQREKIIDDMSVKAKGSFVWARLAGNFLLKYHGYPITPDHHGYHGHDHKHEHNTTAGFVKAAESISADVGDVILDMESKLDLKGDHQLRDMLSFLLVSDAPLETDDLSVILAVDPQSHNIHKPVNVGRLVARTVPDLVLVRDGRVRFKSSIIRSHLHKQLGKPLPAVKEAHHQLTLRLLLYTKLSVHSSLFNDPTIDEIDETTVHHLFKNHRLLSFVMTHWMYHFRASSQYHHGSGNDLVLSKDFKAVFPDSAVFSLLERHSWASTADLVARLTLTLRIREAVFTEKHVCVLQSLIVLGHVHHHHSQAIDSSRYFYRAAILGQHVLSRFSALVVGCTDLFLQITEVIKFTKRTEIVTYRETLIRYKIEVCIERFGAHSKAVIEWYEKLAALYVLIKEEEMVIIIYREIYEIIVARDGKGSHEASKFKKFFGGLDVTLKDGEKKKPVDGYGKLLLETAEDLEVTDMLLYISIMLRVALSYEADCKWHWAERIYISLWRKVSILTRTVVTVDVHTAKIQVALAYITYLRSVKRFEEASNILMVLWTEYEHYTFETEELVLYLREIGVLFRVFGIIGIAGHIFGKCWGWFKKHGKDTDEEASKTIVLITEVVKEITETTTTTKTTVKATTETTEVIVRDVYVTQYERCRKSGVDKTFFAAALALIDILIAAGNWSESEVIIRKSLEISWKAILTVDLKVKLTEHFSKEVIILAKRLAVCHKHQHQFDKAEQIYLRIYYAALASLTFEHELFLEALSGLICFYEEYHRHEKIIEIYVELVETYRKKCGAAHRLTIQALYILAAQYEILGRKEAYACYIEIVTVLNKGLKHCHHDAFKAAVALVSFYHIEKRWVELQAICAVLWETFVHHHHHHGDHHHEHYYGFTEDIVVLIYEKYTYTLEFHAKVDIQILYEISVTYRETVTRTFGVSAHIILLALLALARICERTEKHQHEAVTIYEEIITKYKTTKTTVTVETETTVKTVTKRLSTLYVTIIRTGGQAGSKSGGHGHGGKDVGVSIDRALFLCLEAFALYKLEFGIWHAKTLAVLLDIVFLYQKINTKESHAKIVLILQTTVIEILTTLTVSVQLFEAATTLATIYVKAGLVGLAESLLHQLRHLLVFGEELPAGISVKLEFKLTQKVNSRVVFLFVAAFERHIRAQNKKVVAITFSELLSSLLYEVLLYEDYRAIVDSKDVQIEEILLSGARLRGFWAEEVRSELLVVLDSRLFPVFKTRYAEYAKVTSDEHTKLFYLALLAELNRDKADASYAVIACRAGNNKVRALLEAGEFGRALEVARFAFAFVSKQGFYKSSRARIAYGYKLAELLAGIDVRAPNSGSPEHANLLGLSREVTAGVFAVLAEEKIDLATLEVADVTGLVRLLGAQGDFARLETLLLHLWQSREVRRSWKPETVLSIGFALVHAYAGQKQHKLDRAIDLADVLWFNLVRSRGWLDRDAVAAGQLLASLYLEAGRAADAMKVYESVLRQIDSVAAKKAAGRLFSNSSKSPSSSTSAAGHTEDAEGDVALLGLHARQHLDLLAAAHARLGRWVKPKKEYHDLYEHLRDTLSLKAQLSAPFDKWAATAANAATDKSALPGGYVTLKDWTISGGETLDPRMVICYAEQPLVVQK</sequence>
<keyword evidence="5" id="KW-1185">Reference proteome</keyword>
<dbReference type="SUPFAM" id="SSF52540">
    <property type="entry name" value="P-loop containing nucleoside triphosphate hydrolases"/>
    <property type="match status" value="1"/>
</dbReference>
<evidence type="ECO:0000313" key="4">
    <source>
        <dbReference type="EMBL" id="KAL1898000.1"/>
    </source>
</evidence>
<evidence type="ECO:0000256" key="2">
    <source>
        <dbReference type="SAM" id="MobiDB-lite"/>
    </source>
</evidence>
<dbReference type="InterPro" id="IPR027417">
    <property type="entry name" value="P-loop_NTPase"/>
</dbReference>
<dbReference type="InterPro" id="IPR056884">
    <property type="entry name" value="NPHP3-like_N"/>
</dbReference>
<organism evidence="4 5">
    <name type="scientific">Sporothrix stenoceras</name>
    <dbReference type="NCBI Taxonomy" id="5173"/>
    <lineage>
        <taxon>Eukaryota</taxon>
        <taxon>Fungi</taxon>
        <taxon>Dikarya</taxon>
        <taxon>Ascomycota</taxon>
        <taxon>Pezizomycotina</taxon>
        <taxon>Sordariomycetes</taxon>
        <taxon>Sordariomycetidae</taxon>
        <taxon>Ophiostomatales</taxon>
        <taxon>Ophiostomataceae</taxon>
        <taxon>Sporothrix</taxon>
    </lineage>
</organism>
<feature type="compositionally biased region" description="Low complexity" evidence="2">
    <location>
        <begin position="14"/>
        <end position="45"/>
    </location>
</feature>
<evidence type="ECO:0000256" key="1">
    <source>
        <dbReference type="ARBA" id="ARBA00022737"/>
    </source>
</evidence>
<dbReference type="EMBL" id="JAWCUI010000017">
    <property type="protein sequence ID" value="KAL1898000.1"/>
    <property type="molecule type" value="Genomic_DNA"/>
</dbReference>